<proteinExistence type="predicted"/>
<comment type="caution">
    <text evidence="1">The sequence shown here is derived from an EMBL/GenBank/DDBJ whole genome shotgun (WGS) entry which is preliminary data.</text>
</comment>
<dbReference type="Proteomes" id="UP000182379">
    <property type="component" value="Unassembled WGS sequence"/>
</dbReference>
<sequence>MFYVKEPITDNMEFQMEITDKNVFCRCPVCGKEVPVNLEEVLGKGKGDLFGTAVLCKDCSRELMEVGHGDGSKTEC</sequence>
<gene>
    <name evidence="1" type="ORF">SAMN05216495_11522</name>
</gene>
<dbReference type="RefSeq" id="WP_074707473.1">
    <property type="nucleotide sequence ID" value="NZ_JAHYYW010000043.1"/>
</dbReference>
<evidence type="ECO:0000313" key="2">
    <source>
        <dbReference type="Proteomes" id="UP000182379"/>
    </source>
</evidence>
<organism evidence="1 2">
    <name type="scientific">Acidaminococcus fermentans</name>
    <dbReference type="NCBI Taxonomy" id="905"/>
    <lineage>
        <taxon>Bacteria</taxon>
        <taxon>Bacillati</taxon>
        <taxon>Bacillota</taxon>
        <taxon>Negativicutes</taxon>
        <taxon>Acidaminococcales</taxon>
        <taxon>Acidaminococcaceae</taxon>
        <taxon>Acidaminococcus</taxon>
    </lineage>
</organism>
<reference evidence="1 2" key="1">
    <citation type="submission" date="2016-10" db="EMBL/GenBank/DDBJ databases">
        <authorList>
            <person name="Varghese N."/>
            <person name="Submissions S."/>
        </authorList>
    </citation>
    <scope>NUCLEOTIDE SEQUENCE [LARGE SCALE GENOMIC DNA]</scope>
    <source>
        <strain evidence="1 2">WCC6</strain>
    </source>
</reference>
<dbReference type="AlphaFoldDB" id="A0A1H2ZIP6"/>
<protein>
    <submittedName>
        <fullName evidence="1">Uncharacterized protein</fullName>
    </submittedName>
</protein>
<accession>A0A1H2ZIP6</accession>
<name>A0A1H2ZIP6_ACIFE</name>
<evidence type="ECO:0000313" key="1">
    <source>
        <dbReference type="EMBL" id="SDX17333.1"/>
    </source>
</evidence>
<dbReference type="EMBL" id="FNOP01000015">
    <property type="protein sequence ID" value="SDX17333.1"/>
    <property type="molecule type" value="Genomic_DNA"/>
</dbReference>